<dbReference type="AGR" id="WB:WBGene00013574"/>
<reference evidence="3 4" key="1">
    <citation type="journal article" date="1998" name="Science">
        <title>Genome sequence of the nematode C. elegans: a platform for investigating biology.</title>
        <authorList>
            <consortium name="The C. elegans sequencing consortium"/>
            <person name="Sulson J.E."/>
            <person name="Waterston R."/>
        </authorList>
    </citation>
    <scope>NUCLEOTIDE SEQUENCE [LARGE SCALE GENOMIC DNA]</scope>
    <source>
        <strain evidence="3 4">Bristol N2</strain>
    </source>
</reference>
<dbReference type="KEGG" id="cel:CELE_Y76A2B.2"/>
<dbReference type="Gene3D" id="3.80.10.10">
    <property type="entry name" value="Ribonuclease Inhibitor"/>
    <property type="match status" value="2"/>
</dbReference>
<gene>
    <name evidence="3 5" type="primary">lron-13</name>
    <name evidence="3" type="ORF">CELE_Y76A2B.2</name>
    <name evidence="5" type="ORF">Y76A2B.2</name>
</gene>
<dbReference type="UCSC" id="Y76A2B.2">
    <property type="organism name" value="c. elegans"/>
</dbReference>
<keyword evidence="1 2" id="KW-0732">Signal</keyword>
<dbReference type="RefSeq" id="NP_499798.2">
    <property type="nucleotide sequence ID" value="NM_067397.4"/>
</dbReference>
<dbReference type="SMR" id="Q9XWD2"/>
<dbReference type="eggNOG" id="ENOG502S2KC">
    <property type="taxonomic scope" value="Eukaryota"/>
</dbReference>
<organism evidence="3 4">
    <name type="scientific">Caenorhabditis elegans</name>
    <dbReference type="NCBI Taxonomy" id="6239"/>
    <lineage>
        <taxon>Eukaryota</taxon>
        <taxon>Metazoa</taxon>
        <taxon>Ecdysozoa</taxon>
        <taxon>Nematoda</taxon>
        <taxon>Chromadorea</taxon>
        <taxon>Rhabditida</taxon>
        <taxon>Rhabditina</taxon>
        <taxon>Rhabditomorpha</taxon>
        <taxon>Rhabditoidea</taxon>
        <taxon>Rhabditidae</taxon>
        <taxon>Peloderinae</taxon>
        <taxon>Caenorhabditis</taxon>
    </lineage>
</organism>
<dbReference type="PIR" id="T27420">
    <property type="entry name" value="T27420"/>
</dbReference>
<feature type="chain" id="PRO_5004336791" evidence="2">
    <location>
        <begin position="23"/>
        <end position="782"/>
    </location>
</feature>
<dbReference type="PANTHER" id="PTHR24373:SF387">
    <property type="entry name" value="LEUCINE-RICH REPEATS AND IMMUNOGLOBULIN-LIKE DOMAINS PROTEIN SMA-10"/>
    <property type="match status" value="1"/>
</dbReference>
<dbReference type="Bgee" id="WBGene00013574">
    <property type="expression patterns" value="Expressed in pharyngeal muscle cell (C elegans) and 3 other cell types or tissues"/>
</dbReference>
<feature type="signal peptide" evidence="2">
    <location>
        <begin position="1"/>
        <end position="22"/>
    </location>
</feature>
<protein>
    <submittedName>
        <fullName evidence="3">ELRR (Extracellular Leucine-Rich Repeat) ONly</fullName>
    </submittedName>
</protein>
<sequence length="782" mass="87933">MVFRSSIIPLIRLLLLPYIISGLTTCPRQCICHEHSIACSCETSEKPELIISSLGSTYITSLVVHTCDKVTVQNGSFAGVVLVERLSFIAIGRLYFEPHAFKDILQSPRQLVIDECTISSLAPVSFAGLSHIDHLWFRNSRIDVIATEAFHYLTNIDYIYFHKTKIGRIERKAFSKMYQIDHLYFKDSIEIATIESEAFSGSQVDEMIFDGVTVETAHDTFLLNVESDMAILKNCSIYLIPRKEDDMVVFDEKQKIIERCLIESSSFNIMSPYKLGCNVLEVTSSVIQRIGPVSRDIDTPVFRPEPFIISSLNSVIFSNCSIGSVDSFAFTNYTLSILSFNHSRIGEMKTRTIEKSKISNFEFGGSTVKLCNSSSIDKSKIQNFEVSGAEIDRINSDWIQNSMIRKLKIRSSKIGKSEKNIFKDSVFEEVEIDGNRILMMDSETLHGDNQISTLRITGNDITTSRPSPSFLSSSPQSHPSNFILANNTFDCLPNDCSTNSFLLNSPKHSPLLYKISSNRCRPPLENPCVEPRSISLEDHGITCRISSLVADCACLTEKSSIPSKFPLNYNISVVILGDCEHLTIDQKLADFTQIYIFRTTKLIVQRLPKSLKVLKIFHSTVTLEPSSFLNFPQDWEVSNSKVEHLGLSNLNISSLHLKFSRISHISAAKNSKIKNLHIENCHLESTQHLFEISQTLQMHNSIIFSSPRGLGTISSAQLQNNTLLECCNLIELDSRCDLHFFGSRCVEEDDVSTNHLPITSGSNITSFDVYIAIYLFVSRILL</sequence>
<dbReference type="SUPFAM" id="SSF52047">
    <property type="entry name" value="RNI-like"/>
    <property type="match status" value="1"/>
</dbReference>
<evidence type="ECO:0000313" key="4">
    <source>
        <dbReference type="Proteomes" id="UP000001940"/>
    </source>
</evidence>
<evidence type="ECO:0000313" key="3">
    <source>
        <dbReference type="EMBL" id="CAA21743.2"/>
    </source>
</evidence>
<dbReference type="InterPro" id="IPR032675">
    <property type="entry name" value="LRR_dom_sf"/>
</dbReference>
<dbReference type="PANTHER" id="PTHR24373">
    <property type="entry name" value="SLIT RELATED LEUCINE-RICH REPEAT NEURONAL PROTEIN"/>
    <property type="match status" value="1"/>
</dbReference>
<dbReference type="CTD" id="190728"/>
<dbReference type="EMBL" id="BX284603">
    <property type="protein sequence ID" value="CAA21743.2"/>
    <property type="molecule type" value="Genomic_DNA"/>
</dbReference>
<dbReference type="OMA" id="QIYIFRT"/>
<evidence type="ECO:0000256" key="2">
    <source>
        <dbReference type="SAM" id="SignalP"/>
    </source>
</evidence>
<name>Q9XWD2_CAEEL</name>
<dbReference type="FunCoup" id="Q9XWD2">
    <property type="interactions" value="198"/>
</dbReference>
<dbReference type="OrthoDB" id="6360013at2759"/>
<dbReference type="WormBase" id="Y76A2B.2">
    <property type="protein sequence ID" value="CE32279"/>
    <property type="gene ID" value="WBGene00013574"/>
    <property type="gene designation" value="lron-13"/>
</dbReference>
<proteinExistence type="predicted"/>
<accession>Q9XWD2</accession>
<keyword evidence="4" id="KW-1185">Reference proteome</keyword>
<dbReference type="InParanoid" id="Q9XWD2"/>
<dbReference type="AlphaFoldDB" id="Q9XWD2"/>
<dbReference type="HOGENOM" id="CLU_017327_0_0_1"/>
<evidence type="ECO:0000256" key="1">
    <source>
        <dbReference type="ARBA" id="ARBA00022729"/>
    </source>
</evidence>
<dbReference type="GeneID" id="190728"/>
<dbReference type="PaxDb" id="6239-Y76A2B.2"/>
<evidence type="ECO:0000313" key="5">
    <source>
        <dbReference type="WormBase" id="Y76A2B.2"/>
    </source>
</evidence>
<dbReference type="Proteomes" id="UP000001940">
    <property type="component" value="Chromosome III"/>
</dbReference>
<dbReference type="InterPro" id="IPR050328">
    <property type="entry name" value="Dev_Immune_Receptor"/>
</dbReference>